<dbReference type="Proteomes" id="UP000694410">
    <property type="component" value="Unplaced"/>
</dbReference>
<dbReference type="Ensembl" id="ENSCCET00000013139.1">
    <property type="protein sequence ID" value="ENSCCEP00000008251.1"/>
    <property type="gene ID" value="ENSCCEG00000008549.1"/>
</dbReference>
<evidence type="ECO:0000256" key="10">
    <source>
        <dbReference type="RuleBase" id="RU361150"/>
    </source>
</evidence>
<keyword evidence="7" id="KW-1015">Disulfide bond</keyword>
<evidence type="ECO:0000256" key="3">
    <source>
        <dbReference type="ARBA" id="ARBA00022500"/>
    </source>
</evidence>
<evidence type="ECO:0000256" key="9">
    <source>
        <dbReference type="ARBA" id="ARBA00046039"/>
    </source>
</evidence>
<dbReference type="PANTHER" id="PTHR12015:SF111">
    <property type="entry name" value="C-C MOTIF CHEMOKINE 17"/>
    <property type="match status" value="1"/>
</dbReference>
<evidence type="ECO:0000256" key="2">
    <source>
        <dbReference type="ARBA" id="ARBA00010868"/>
    </source>
</evidence>
<evidence type="ECO:0000256" key="4">
    <source>
        <dbReference type="ARBA" id="ARBA00022514"/>
    </source>
</evidence>
<comment type="similarity">
    <text evidence="2 10">Belongs to the intercrine beta (chemokine CC) family.</text>
</comment>
<evidence type="ECO:0000313" key="13">
    <source>
        <dbReference type="Proteomes" id="UP000694410"/>
    </source>
</evidence>
<dbReference type="InterPro" id="IPR001811">
    <property type="entry name" value="Chemokine_IL8-like_dom"/>
</dbReference>
<evidence type="ECO:0000256" key="8">
    <source>
        <dbReference type="ARBA" id="ARBA00023198"/>
    </source>
</evidence>
<keyword evidence="13" id="KW-1185">Reference proteome</keyword>
<evidence type="ECO:0000313" key="12">
    <source>
        <dbReference type="Ensembl" id="ENSCCEP00000008251.1"/>
    </source>
</evidence>
<dbReference type="SUPFAM" id="SSF54117">
    <property type="entry name" value="Interleukin 8-like chemokines"/>
    <property type="match status" value="1"/>
</dbReference>
<dbReference type="AlphaFoldDB" id="A0A8C0UFL2"/>
<dbReference type="GO" id="GO:0008009">
    <property type="term" value="F:chemokine activity"/>
    <property type="evidence" value="ECO:0007669"/>
    <property type="project" value="InterPro"/>
</dbReference>
<reference evidence="12" key="2">
    <citation type="submission" date="2025-09" db="UniProtKB">
        <authorList>
            <consortium name="Ensembl"/>
        </authorList>
    </citation>
    <scope>IDENTIFICATION</scope>
</reference>
<organism evidence="12 13">
    <name type="scientific">Cyanistes caeruleus</name>
    <name type="common">Eurasian blue tit</name>
    <name type="synonym">Parus caeruleus</name>
    <dbReference type="NCBI Taxonomy" id="156563"/>
    <lineage>
        <taxon>Eukaryota</taxon>
        <taxon>Metazoa</taxon>
        <taxon>Chordata</taxon>
        <taxon>Craniata</taxon>
        <taxon>Vertebrata</taxon>
        <taxon>Euteleostomi</taxon>
        <taxon>Archelosauria</taxon>
        <taxon>Archosauria</taxon>
        <taxon>Dinosauria</taxon>
        <taxon>Saurischia</taxon>
        <taxon>Theropoda</taxon>
        <taxon>Coelurosauria</taxon>
        <taxon>Aves</taxon>
        <taxon>Neognathae</taxon>
        <taxon>Neoaves</taxon>
        <taxon>Telluraves</taxon>
        <taxon>Australaves</taxon>
        <taxon>Passeriformes</taxon>
        <taxon>Paridae</taxon>
        <taxon>Cyanistes</taxon>
    </lineage>
</organism>
<dbReference type="Pfam" id="PF00048">
    <property type="entry name" value="IL8"/>
    <property type="match status" value="1"/>
</dbReference>
<dbReference type="Gene3D" id="2.40.50.40">
    <property type="match status" value="1"/>
</dbReference>
<dbReference type="SMART" id="SM00199">
    <property type="entry name" value="SCY"/>
    <property type="match status" value="1"/>
</dbReference>
<dbReference type="PROSITE" id="PS00472">
    <property type="entry name" value="SMALL_CYTOKINES_CC"/>
    <property type="match status" value="1"/>
</dbReference>
<dbReference type="GO" id="GO:0006954">
    <property type="term" value="P:inflammatory response"/>
    <property type="evidence" value="ECO:0007669"/>
    <property type="project" value="UniProtKB-KW"/>
</dbReference>
<evidence type="ECO:0000259" key="11">
    <source>
        <dbReference type="SMART" id="SM00199"/>
    </source>
</evidence>
<dbReference type="GO" id="GO:0006955">
    <property type="term" value="P:immune response"/>
    <property type="evidence" value="ECO:0007669"/>
    <property type="project" value="InterPro"/>
</dbReference>
<evidence type="ECO:0000256" key="7">
    <source>
        <dbReference type="ARBA" id="ARBA00023157"/>
    </source>
</evidence>
<dbReference type="InterPro" id="IPR000827">
    <property type="entry name" value="Chemokine_CC_CS"/>
</dbReference>
<name>A0A8C0UFL2_CYACU</name>
<keyword evidence="3 10" id="KW-0145">Chemotaxis</keyword>
<keyword evidence="5 10" id="KW-0964">Secreted</keyword>
<protein>
    <recommendedName>
        <fullName evidence="10">C-C motif chemokine</fullName>
    </recommendedName>
</protein>
<comment type="function">
    <text evidence="9">Chemokine, which displays chemotactic activity for T lymphocytes, preferentially Th2 cells, but not monocytes or granulocytes. Therefore plays an important role in a wide range of inflammatory and immunological processes. Acts by binding to CCR4 at T-cell surface. Mediates GM-CSF/CSF2-driven pain and inflammation. In the brain, required to maintain the typical, highly branched morphology of hippocampal microglia under homeostatic conditions. May be important for the appropriate adaptation of microglial morphology and synaptic plasticity to acute lipopolysaccharide (LPS)-induced neuroinflammation. Plays a role in wound healing, mainly by inducing fibroblast migration into the wound.</text>
</comment>
<keyword evidence="4 10" id="KW-0202">Cytokine</keyword>
<comment type="subcellular location">
    <subcellularLocation>
        <location evidence="1 10">Secreted</location>
    </subcellularLocation>
</comment>
<feature type="domain" description="Chemokine interleukin-8-like" evidence="11">
    <location>
        <begin position="30"/>
        <end position="88"/>
    </location>
</feature>
<sequence length="97" mass="10800">SSKEGCDVSLLPSRASIHRPSLFPPAPYTPAECCFDHLKGPLRLDNLVGFYSTPRECFLPAVVFETKKGAKVCANPEDNWVKRAVRMLKKKQGFHAP</sequence>
<reference evidence="12" key="1">
    <citation type="submission" date="2025-08" db="UniProtKB">
        <authorList>
            <consortium name="Ensembl"/>
        </authorList>
    </citation>
    <scope>IDENTIFICATION</scope>
</reference>
<keyword evidence="6" id="KW-0732">Signal</keyword>
<dbReference type="CDD" id="cd00272">
    <property type="entry name" value="Chemokine_CC"/>
    <property type="match status" value="1"/>
</dbReference>
<keyword evidence="8" id="KW-0395">Inflammatory response</keyword>
<dbReference type="PANTHER" id="PTHR12015">
    <property type="entry name" value="SMALL INDUCIBLE CYTOKINE A"/>
    <property type="match status" value="1"/>
</dbReference>
<evidence type="ECO:0000256" key="1">
    <source>
        <dbReference type="ARBA" id="ARBA00004613"/>
    </source>
</evidence>
<dbReference type="InterPro" id="IPR039809">
    <property type="entry name" value="Chemokine_b/g/d"/>
</dbReference>
<evidence type="ECO:0000256" key="5">
    <source>
        <dbReference type="ARBA" id="ARBA00022525"/>
    </source>
</evidence>
<dbReference type="InterPro" id="IPR036048">
    <property type="entry name" value="Interleukin_8-like_sf"/>
</dbReference>
<evidence type="ECO:0000256" key="6">
    <source>
        <dbReference type="ARBA" id="ARBA00022729"/>
    </source>
</evidence>
<proteinExistence type="inferred from homology"/>
<dbReference type="GO" id="GO:0005615">
    <property type="term" value="C:extracellular space"/>
    <property type="evidence" value="ECO:0007669"/>
    <property type="project" value="UniProtKB-KW"/>
</dbReference>
<accession>A0A8C0UFL2</accession>